<dbReference type="InterPro" id="IPR004941">
    <property type="entry name" value="FP_N"/>
</dbReference>
<dbReference type="Gene3D" id="1.20.5.170">
    <property type="match status" value="1"/>
</dbReference>
<protein>
    <recommendedName>
        <fullName evidence="6">Zinc finger DNA binding protein</fullName>
    </recommendedName>
</protein>
<sequence>MPKKCDQCEKNVTKNVPGVECSKCECVVHLNTKCTGLTSKQITALKAAPSLEWTCLQCQSDMPRKNSSIVVPSDDDDDDAVDASVTINSNKLLSNISKEVEKAMKKEMRELNDALQFHSSKMDEVLQCVEIFKDTIKDLERKNTALTNKTTNLETRVGAMEQRIQELEQEKLGKFLEIANVPTDTNEEAKNVVENLAATIKQPKDGIKITRRLHARKDLPAKILVELRDEVTQEKWLTEVKSLKPYVADVHPACKNIKDVVYVREAMTQLNKQLLWNAKQELKTKQNYKYVWFKKGYVKAKRDDNEKIYTIRSNEDIQALTTKKK</sequence>
<dbReference type="Gene3D" id="3.30.40.10">
    <property type="entry name" value="Zinc/RING finger domain, C3HC4 (zinc finger)"/>
    <property type="match status" value="1"/>
</dbReference>
<dbReference type="SUPFAM" id="SSF57903">
    <property type="entry name" value="FYVE/PHD zinc finger"/>
    <property type="match status" value="1"/>
</dbReference>
<name>A0A8S1AG28_ARCPL</name>
<feature type="domain" description="FP protein C-terminal" evidence="3">
    <location>
        <begin position="268"/>
        <end position="320"/>
    </location>
</feature>
<feature type="coiled-coil region" evidence="1">
    <location>
        <begin position="101"/>
        <end position="170"/>
    </location>
</feature>
<keyword evidence="1" id="KW-0175">Coiled coil</keyword>
<accession>A0A8S1AG28</accession>
<evidence type="ECO:0008006" key="6">
    <source>
        <dbReference type="Google" id="ProtNLM"/>
    </source>
</evidence>
<dbReference type="InterPro" id="IPR011011">
    <property type="entry name" value="Znf_FYVE_PHD"/>
</dbReference>
<dbReference type="OrthoDB" id="2123493at2759"/>
<comment type="caution">
    <text evidence="4">The sequence shown here is derived from an EMBL/GenBank/DDBJ whole genome shotgun (WGS) entry which is preliminary data.</text>
</comment>
<dbReference type="Pfam" id="PF03258">
    <property type="entry name" value="Baculo_FP"/>
    <property type="match status" value="1"/>
</dbReference>
<reference evidence="4 5" key="1">
    <citation type="submission" date="2020-04" db="EMBL/GenBank/DDBJ databases">
        <authorList>
            <person name="Wallbank WR R."/>
            <person name="Pardo Diaz C."/>
            <person name="Kozak K."/>
            <person name="Martin S."/>
            <person name="Jiggins C."/>
            <person name="Moest M."/>
            <person name="Warren A I."/>
            <person name="Byers J.R.P. K."/>
            <person name="Montejo-Kovacevich G."/>
            <person name="Yen C E."/>
        </authorList>
    </citation>
    <scope>NUCLEOTIDE SEQUENCE [LARGE SCALE GENOMIC DNA]</scope>
</reference>
<evidence type="ECO:0000259" key="2">
    <source>
        <dbReference type="Pfam" id="PF03258"/>
    </source>
</evidence>
<keyword evidence="5" id="KW-1185">Reference proteome</keyword>
<feature type="domain" description="FP protein N-terminal" evidence="2">
    <location>
        <begin position="175"/>
        <end position="260"/>
    </location>
</feature>
<dbReference type="EMBL" id="CADEBC010000519">
    <property type="protein sequence ID" value="CAB3243539.1"/>
    <property type="molecule type" value="Genomic_DNA"/>
</dbReference>
<proteinExistence type="predicted"/>
<gene>
    <name evidence="4" type="ORF">APLA_LOCUS9533</name>
</gene>
<dbReference type="InterPro" id="IPR057251">
    <property type="entry name" value="FP_C"/>
</dbReference>
<evidence type="ECO:0000256" key="1">
    <source>
        <dbReference type="SAM" id="Coils"/>
    </source>
</evidence>
<evidence type="ECO:0000313" key="4">
    <source>
        <dbReference type="EMBL" id="CAB3243539.1"/>
    </source>
</evidence>
<organism evidence="4 5">
    <name type="scientific">Arctia plantaginis</name>
    <name type="common">Wood tiger moth</name>
    <name type="synonym">Phalaena plantaginis</name>
    <dbReference type="NCBI Taxonomy" id="874455"/>
    <lineage>
        <taxon>Eukaryota</taxon>
        <taxon>Metazoa</taxon>
        <taxon>Ecdysozoa</taxon>
        <taxon>Arthropoda</taxon>
        <taxon>Hexapoda</taxon>
        <taxon>Insecta</taxon>
        <taxon>Pterygota</taxon>
        <taxon>Neoptera</taxon>
        <taxon>Endopterygota</taxon>
        <taxon>Lepidoptera</taxon>
        <taxon>Glossata</taxon>
        <taxon>Ditrysia</taxon>
        <taxon>Noctuoidea</taxon>
        <taxon>Erebidae</taxon>
        <taxon>Arctiinae</taxon>
        <taxon>Arctia</taxon>
    </lineage>
</organism>
<dbReference type="InterPro" id="IPR013083">
    <property type="entry name" value="Znf_RING/FYVE/PHD"/>
</dbReference>
<evidence type="ECO:0000259" key="3">
    <source>
        <dbReference type="Pfam" id="PF25298"/>
    </source>
</evidence>
<dbReference type="Pfam" id="PF25298">
    <property type="entry name" value="Baculo_FP_2nd"/>
    <property type="match status" value="1"/>
</dbReference>
<dbReference type="AlphaFoldDB" id="A0A8S1AG28"/>
<dbReference type="Proteomes" id="UP000494106">
    <property type="component" value="Unassembled WGS sequence"/>
</dbReference>
<evidence type="ECO:0000313" key="5">
    <source>
        <dbReference type="Proteomes" id="UP000494106"/>
    </source>
</evidence>